<dbReference type="EMBL" id="JAQNDN010000013">
    <property type="protein sequence ID" value="MDC0670536.1"/>
    <property type="molecule type" value="Genomic_DNA"/>
</dbReference>
<evidence type="ECO:0000313" key="2">
    <source>
        <dbReference type="Proteomes" id="UP001217838"/>
    </source>
</evidence>
<name>A0ABT5BC05_9BACT</name>
<reference evidence="1 2" key="1">
    <citation type="submission" date="2022-11" db="EMBL/GenBank/DDBJ databases">
        <title>Minimal conservation of predation-associated metabolite biosynthetic gene clusters underscores biosynthetic potential of Myxococcota including descriptions for ten novel species: Archangium lansinium sp. nov., Myxococcus landrumus sp. nov., Nannocystis bai.</title>
        <authorList>
            <person name="Ahearne A."/>
            <person name="Stevens C."/>
            <person name="Dowd S."/>
        </authorList>
    </citation>
    <scope>NUCLEOTIDE SEQUENCE [LARGE SCALE GENOMIC DNA]</scope>
    <source>
        <strain evidence="1 2">NCELM</strain>
    </source>
</reference>
<sequence length="135" mass="14051">MDELAGLGLGERGVELRSAVLVEQAPELPGDIAEVLPALGTAMQEAAAMRCRVLQAVRAAHPLLGEDVAERPRAIFRAWARAGDPGAPVGSPGVEVVEIDVRPRGEEVVADVADPPLDPPLLVAHAGAQDFGAKR</sequence>
<gene>
    <name evidence="1" type="ORF">POL58_22460</name>
</gene>
<organism evidence="1 2">
    <name type="scientific">Nannocystis radixulma</name>
    <dbReference type="NCBI Taxonomy" id="2995305"/>
    <lineage>
        <taxon>Bacteria</taxon>
        <taxon>Pseudomonadati</taxon>
        <taxon>Myxococcota</taxon>
        <taxon>Polyangia</taxon>
        <taxon>Nannocystales</taxon>
        <taxon>Nannocystaceae</taxon>
        <taxon>Nannocystis</taxon>
    </lineage>
</organism>
<keyword evidence="2" id="KW-1185">Reference proteome</keyword>
<evidence type="ECO:0000313" key="1">
    <source>
        <dbReference type="EMBL" id="MDC0670536.1"/>
    </source>
</evidence>
<protein>
    <submittedName>
        <fullName evidence="1">Uncharacterized protein</fullName>
    </submittedName>
</protein>
<comment type="caution">
    <text evidence="1">The sequence shown here is derived from an EMBL/GenBank/DDBJ whole genome shotgun (WGS) entry which is preliminary data.</text>
</comment>
<dbReference type="Proteomes" id="UP001217838">
    <property type="component" value="Unassembled WGS sequence"/>
</dbReference>
<proteinExistence type="predicted"/>
<dbReference type="RefSeq" id="WP_272000354.1">
    <property type="nucleotide sequence ID" value="NZ_JAQNDN010000013.1"/>
</dbReference>
<accession>A0ABT5BC05</accession>